<dbReference type="Pfam" id="PF00072">
    <property type="entry name" value="Response_reg"/>
    <property type="match status" value="1"/>
</dbReference>
<dbReference type="SMART" id="SM00388">
    <property type="entry name" value="HisKA"/>
    <property type="match status" value="1"/>
</dbReference>
<dbReference type="Gene3D" id="3.30.565.10">
    <property type="entry name" value="Histidine kinase-like ATPase, C-terminal domain"/>
    <property type="match status" value="1"/>
</dbReference>
<dbReference type="AlphaFoldDB" id="A0A1N7RYI3"/>
<dbReference type="CDD" id="cd00156">
    <property type="entry name" value="REC"/>
    <property type="match status" value="1"/>
</dbReference>
<dbReference type="PRINTS" id="PR00344">
    <property type="entry name" value="BCTRLSENSOR"/>
</dbReference>
<keyword evidence="7" id="KW-0175">Coiled coil</keyword>
<keyword evidence="4" id="KW-0808">Transferase</keyword>
<evidence type="ECO:0000256" key="8">
    <source>
        <dbReference type="SAM" id="Phobius"/>
    </source>
</evidence>
<evidence type="ECO:0000313" key="11">
    <source>
        <dbReference type="EMBL" id="SIT40119.1"/>
    </source>
</evidence>
<evidence type="ECO:0000313" key="12">
    <source>
        <dbReference type="Proteomes" id="UP000187012"/>
    </source>
</evidence>
<evidence type="ECO:0000259" key="9">
    <source>
        <dbReference type="PROSITE" id="PS50109"/>
    </source>
</evidence>
<feature type="domain" description="Histidine kinase" evidence="9">
    <location>
        <begin position="271"/>
        <end position="484"/>
    </location>
</feature>
<keyword evidence="3 6" id="KW-0597">Phosphoprotein</keyword>
<dbReference type="InterPro" id="IPR011006">
    <property type="entry name" value="CheY-like_superfamily"/>
</dbReference>
<feature type="transmembrane region" description="Helical" evidence="8">
    <location>
        <begin position="39"/>
        <end position="65"/>
    </location>
</feature>
<dbReference type="SUPFAM" id="SSF52172">
    <property type="entry name" value="CheY-like"/>
    <property type="match status" value="1"/>
</dbReference>
<evidence type="ECO:0000256" key="7">
    <source>
        <dbReference type="SAM" id="Coils"/>
    </source>
</evidence>
<dbReference type="InterPro" id="IPR003594">
    <property type="entry name" value="HATPase_dom"/>
</dbReference>
<dbReference type="InterPro" id="IPR004358">
    <property type="entry name" value="Sig_transdc_His_kin-like_C"/>
</dbReference>
<comment type="catalytic activity">
    <reaction evidence="1">
        <text>ATP + protein L-histidine = ADP + protein N-phospho-L-histidine.</text>
        <dbReference type="EC" id="2.7.13.3"/>
    </reaction>
</comment>
<protein>
    <recommendedName>
        <fullName evidence="2">histidine kinase</fullName>
        <ecNumber evidence="2">2.7.13.3</ecNumber>
    </recommendedName>
</protein>
<evidence type="ECO:0000256" key="1">
    <source>
        <dbReference type="ARBA" id="ARBA00000085"/>
    </source>
</evidence>
<dbReference type="SUPFAM" id="SSF55874">
    <property type="entry name" value="ATPase domain of HSP90 chaperone/DNA topoisomerase II/histidine kinase"/>
    <property type="match status" value="1"/>
</dbReference>
<dbReference type="SMART" id="SM00448">
    <property type="entry name" value="REC"/>
    <property type="match status" value="1"/>
</dbReference>
<dbReference type="InterPro" id="IPR036890">
    <property type="entry name" value="HATPase_C_sf"/>
</dbReference>
<dbReference type="CDD" id="cd00082">
    <property type="entry name" value="HisKA"/>
    <property type="match status" value="1"/>
</dbReference>
<dbReference type="InterPro" id="IPR005467">
    <property type="entry name" value="His_kinase_dom"/>
</dbReference>
<accession>A0A1N7RYI3</accession>
<dbReference type="PANTHER" id="PTHR43047:SF9">
    <property type="entry name" value="HISTIDINE KINASE"/>
    <property type="match status" value="1"/>
</dbReference>
<evidence type="ECO:0000256" key="5">
    <source>
        <dbReference type="ARBA" id="ARBA00022777"/>
    </source>
</evidence>
<organism evidence="11 12">
    <name type="scientific">Paraburkholderia ribeironis</name>
    <dbReference type="NCBI Taxonomy" id="1247936"/>
    <lineage>
        <taxon>Bacteria</taxon>
        <taxon>Pseudomonadati</taxon>
        <taxon>Pseudomonadota</taxon>
        <taxon>Betaproteobacteria</taxon>
        <taxon>Burkholderiales</taxon>
        <taxon>Burkholderiaceae</taxon>
        <taxon>Paraburkholderia</taxon>
    </lineage>
</organism>
<dbReference type="InterPro" id="IPR003661">
    <property type="entry name" value="HisK_dim/P_dom"/>
</dbReference>
<feature type="domain" description="Response regulatory" evidence="10">
    <location>
        <begin position="505"/>
        <end position="623"/>
    </location>
</feature>
<keyword evidence="8" id="KW-0812">Transmembrane</keyword>
<name>A0A1N7RYI3_9BURK</name>
<feature type="transmembrane region" description="Helical" evidence="8">
    <location>
        <begin position="109"/>
        <end position="129"/>
    </location>
</feature>
<proteinExistence type="predicted"/>
<evidence type="ECO:0000256" key="6">
    <source>
        <dbReference type="PROSITE-ProRule" id="PRU00169"/>
    </source>
</evidence>
<dbReference type="Gene3D" id="1.10.287.130">
    <property type="match status" value="1"/>
</dbReference>
<dbReference type="Proteomes" id="UP000187012">
    <property type="component" value="Unassembled WGS sequence"/>
</dbReference>
<keyword evidence="8" id="KW-0472">Membrane</keyword>
<dbReference type="PROSITE" id="PS50109">
    <property type="entry name" value="HIS_KIN"/>
    <property type="match status" value="1"/>
</dbReference>
<sequence>MPETNNLVNRMWRQLSACWTLPDADAAARSRLLNWQLRALFLIVPIFGVTNSLSVAGLVLLLWPALPLRGTAIWCFIYFVCQAGWAGHALRRIDRRSAFRKNGYTTHDLWGSAFWCALTAICWVTGLYLSAPLAYSGEDRILLLSFVPGLIAAGVLASITVPLISAVWLGVMIPSSCLIALGVDYINRGLMIAFVILYGVMLTSAFLLISRMFVERIAAELATEHERQVTELLAVDLRRQKEIAEELAIDLRRQKEIAEDASRAKSSFLAAASHDLRQPVHALSLFVGALRDMPMSPEVEHLVGQIDASTNAMDGLFTALLDISKLDAGVVEVHRRPFAIGAVLARACRDHAGEASAKGVALSCVPCSAIVDSDPILVERVIRNLVSNAVRYTDRGRIVVGCRRRGSHVAVQIWDTGRGIPPDQHERVFQEYHQLGNPERDRTKGLGLGLAIVRRVTDLLACRVTLRSEPGRGSCFEVAIERSQREPGAPEASADEVNRIAAAGLVVVVDDEQAIRAGMSSLLTGWGYEVVAAASADEAIQLLATHEVRPDLLICDFRLRNGENGIEAIEKLRAEYNEAIPAMLITGDTAAGRLVEAYQASGLVLLHKPVPNGRLRAAMTHLIGARDGDSAGAQEAAGDCESAVG</sequence>
<keyword evidence="12" id="KW-1185">Reference proteome</keyword>
<evidence type="ECO:0000259" key="10">
    <source>
        <dbReference type="PROSITE" id="PS50110"/>
    </source>
</evidence>
<dbReference type="STRING" id="1247936.BN2475_250011"/>
<dbReference type="GO" id="GO:0009927">
    <property type="term" value="F:histidine phosphotransfer kinase activity"/>
    <property type="evidence" value="ECO:0007669"/>
    <property type="project" value="TreeGrafter"/>
</dbReference>
<dbReference type="GO" id="GO:0000155">
    <property type="term" value="F:phosphorelay sensor kinase activity"/>
    <property type="evidence" value="ECO:0007669"/>
    <property type="project" value="InterPro"/>
</dbReference>
<dbReference type="RefSeq" id="WP_245841285.1">
    <property type="nucleotide sequence ID" value="NZ_CYGX02000025.1"/>
</dbReference>
<evidence type="ECO:0000256" key="3">
    <source>
        <dbReference type="ARBA" id="ARBA00022553"/>
    </source>
</evidence>
<dbReference type="Gene3D" id="3.40.50.2300">
    <property type="match status" value="1"/>
</dbReference>
<reference evidence="11 12" key="1">
    <citation type="submission" date="2016-12" db="EMBL/GenBank/DDBJ databases">
        <authorList>
            <person name="Song W.-J."/>
            <person name="Kurnit D.M."/>
        </authorList>
    </citation>
    <scope>NUCLEOTIDE SEQUENCE [LARGE SCALE GENOMIC DNA]</scope>
    <source>
        <strain evidence="11 12">STM7296</strain>
    </source>
</reference>
<dbReference type="InterPro" id="IPR001789">
    <property type="entry name" value="Sig_transdc_resp-reg_receiver"/>
</dbReference>
<feature type="modified residue" description="4-aspartylphosphate" evidence="6">
    <location>
        <position position="556"/>
    </location>
</feature>
<dbReference type="Pfam" id="PF02518">
    <property type="entry name" value="HATPase_c"/>
    <property type="match status" value="1"/>
</dbReference>
<dbReference type="Pfam" id="PF00512">
    <property type="entry name" value="HisKA"/>
    <property type="match status" value="1"/>
</dbReference>
<dbReference type="FunFam" id="3.30.565.10:FF:000049">
    <property type="entry name" value="Two-component sensor histidine kinase"/>
    <property type="match status" value="1"/>
</dbReference>
<feature type="transmembrane region" description="Helical" evidence="8">
    <location>
        <begin position="189"/>
        <end position="209"/>
    </location>
</feature>
<feature type="coiled-coil region" evidence="7">
    <location>
        <begin position="234"/>
        <end position="264"/>
    </location>
</feature>
<gene>
    <name evidence="11" type="ORF">BN2475_250011</name>
</gene>
<dbReference type="SUPFAM" id="SSF47384">
    <property type="entry name" value="Homodimeric domain of signal transducing histidine kinase"/>
    <property type="match status" value="1"/>
</dbReference>
<dbReference type="PANTHER" id="PTHR43047">
    <property type="entry name" value="TWO-COMPONENT HISTIDINE PROTEIN KINASE"/>
    <property type="match status" value="1"/>
</dbReference>
<feature type="transmembrane region" description="Helical" evidence="8">
    <location>
        <begin position="71"/>
        <end position="88"/>
    </location>
</feature>
<keyword evidence="8" id="KW-1133">Transmembrane helix</keyword>
<dbReference type="EMBL" id="CYGX02000025">
    <property type="protein sequence ID" value="SIT40119.1"/>
    <property type="molecule type" value="Genomic_DNA"/>
</dbReference>
<evidence type="ECO:0000256" key="2">
    <source>
        <dbReference type="ARBA" id="ARBA00012438"/>
    </source>
</evidence>
<dbReference type="EC" id="2.7.13.3" evidence="2"/>
<dbReference type="PROSITE" id="PS50110">
    <property type="entry name" value="RESPONSE_REGULATORY"/>
    <property type="match status" value="1"/>
</dbReference>
<dbReference type="SMART" id="SM00387">
    <property type="entry name" value="HATPase_c"/>
    <property type="match status" value="1"/>
</dbReference>
<dbReference type="GO" id="GO:0005886">
    <property type="term" value="C:plasma membrane"/>
    <property type="evidence" value="ECO:0007669"/>
    <property type="project" value="TreeGrafter"/>
</dbReference>
<dbReference type="InterPro" id="IPR036097">
    <property type="entry name" value="HisK_dim/P_sf"/>
</dbReference>
<keyword evidence="5 11" id="KW-0418">Kinase</keyword>
<evidence type="ECO:0000256" key="4">
    <source>
        <dbReference type="ARBA" id="ARBA00022679"/>
    </source>
</evidence>